<feature type="domain" description="Expansin-like CBD" evidence="4">
    <location>
        <begin position="295"/>
        <end position="387"/>
    </location>
</feature>
<dbReference type="PROSITE" id="PS50842">
    <property type="entry name" value="EXPANSIN_EG45"/>
    <property type="match status" value="1"/>
</dbReference>
<evidence type="ECO:0000313" key="5">
    <source>
        <dbReference type="EMBL" id="PMD59891.1"/>
    </source>
</evidence>
<dbReference type="SUPFAM" id="SSF50685">
    <property type="entry name" value="Barwin-like endoglucanases"/>
    <property type="match status" value="1"/>
</dbReference>
<dbReference type="PANTHER" id="PTHR31836:SF28">
    <property type="entry name" value="SRCR DOMAIN-CONTAINING PROTEIN-RELATED"/>
    <property type="match status" value="1"/>
</dbReference>
<dbReference type="InParanoid" id="A0A2J6TA56"/>
<dbReference type="InterPro" id="IPR036749">
    <property type="entry name" value="Expansin_CBD_sf"/>
</dbReference>
<dbReference type="AlphaFoldDB" id="A0A2J6TA56"/>
<organism evidence="5 6">
    <name type="scientific">Hyaloscypha bicolor E</name>
    <dbReference type="NCBI Taxonomy" id="1095630"/>
    <lineage>
        <taxon>Eukaryota</taxon>
        <taxon>Fungi</taxon>
        <taxon>Dikarya</taxon>
        <taxon>Ascomycota</taxon>
        <taxon>Pezizomycotina</taxon>
        <taxon>Leotiomycetes</taxon>
        <taxon>Helotiales</taxon>
        <taxon>Hyaloscyphaceae</taxon>
        <taxon>Hyaloscypha</taxon>
        <taxon>Hyaloscypha bicolor</taxon>
    </lineage>
</organism>
<dbReference type="InterPro" id="IPR036908">
    <property type="entry name" value="RlpA-like_sf"/>
</dbReference>
<keyword evidence="6" id="KW-1185">Reference proteome</keyword>
<feature type="compositionally biased region" description="Low complexity" evidence="2">
    <location>
        <begin position="13"/>
        <end position="40"/>
    </location>
</feature>
<gene>
    <name evidence="5" type="ORF">K444DRAFT_402067</name>
</gene>
<dbReference type="PANTHER" id="PTHR31836">
    <property type="match status" value="1"/>
</dbReference>
<proteinExistence type="predicted"/>
<sequence length="400" mass="42858">MPDLEEPLILSKPTSSTGSGVSTGPSSTSNSPSTRTTPYRTSTTFLTGKAISTHTQLPYTTLECGNADCGSGTIFPDITTVNSSMPWHYSRSTHFGETPAGACGFGLYGMCTTANVSGIDLGADCALFCTMYPDMCADPANATLRGNFAAPNGDYYTQFWPMLPSLSVGEEQDNYLSCGECFELVRTYDNGSLYAPNEAGYAPPIILEIVDSCPCEANPKWCCGPSVDQCQEVDAFTYGCPLPSGSIHLDLSDVAMARAQAGVLVEGVIPTQYKRVPCPKAGNVYVWLRGGAGPYWIQITAVNAAGLGSIVGFEIRPDGQSEWLALIQEDDYPAGHPQERYGAWTLPPNAPYINLPLGIRLTSATGEQIVNERVITSWTAPASAIQGYWYIDMGTQFTLL</sequence>
<feature type="domain" description="Expansin-like EG45" evidence="3">
    <location>
        <begin position="100"/>
        <end position="283"/>
    </location>
</feature>
<evidence type="ECO:0000256" key="1">
    <source>
        <dbReference type="ARBA" id="ARBA00022729"/>
    </source>
</evidence>
<accession>A0A2J6TA56</accession>
<dbReference type="InterPro" id="IPR007112">
    <property type="entry name" value="Expansin/allergen_DPBB_dom"/>
</dbReference>
<dbReference type="OrthoDB" id="5823761at2759"/>
<dbReference type="PROSITE" id="PS50843">
    <property type="entry name" value="EXPANSIN_CBD"/>
    <property type="match status" value="1"/>
</dbReference>
<dbReference type="SUPFAM" id="SSF49590">
    <property type="entry name" value="PHL pollen allergen"/>
    <property type="match status" value="1"/>
</dbReference>
<reference evidence="5 6" key="1">
    <citation type="submission" date="2016-04" db="EMBL/GenBank/DDBJ databases">
        <title>A degradative enzymes factory behind the ericoid mycorrhizal symbiosis.</title>
        <authorList>
            <consortium name="DOE Joint Genome Institute"/>
            <person name="Martino E."/>
            <person name="Morin E."/>
            <person name="Grelet G."/>
            <person name="Kuo A."/>
            <person name="Kohler A."/>
            <person name="Daghino S."/>
            <person name="Barry K."/>
            <person name="Choi C."/>
            <person name="Cichocki N."/>
            <person name="Clum A."/>
            <person name="Copeland A."/>
            <person name="Hainaut M."/>
            <person name="Haridas S."/>
            <person name="Labutti K."/>
            <person name="Lindquist E."/>
            <person name="Lipzen A."/>
            <person name="Khouja H.-R."/>
            <person name="Murat C."/>
            <person name="Ohm R."/>
            <person name="Olson A."/>
            <person name="Spatafora J."/>
            <person name="Veneault-Fourrey C."/>
            <person name="Henrissat B."/>
            <person name="Grigoriev I."/>
            <person name="Martin F."/>
            <person name="Perotto S."/>
        </authorList>
    </citation>
    <scope>NUCLEOTIDE SEQUENCE [LARGE SCALE GENOMIC DNA]</scope>
    <source>
        <strain evidence="5 6">E</strain>
    </source>
</reference>
<feature type="region of interest" description="Disordered" evidence="2">
    <location>
        <begin position="1"/>
        <end position="40"/>
    </location>
</feature>
<dbReference type="InterPro" id="IPR051477">
    <property type="entry name" value="Expansin_CellWall"/>
</dbReference>
<keyword evidence="1" id="KW-0732">Signal</keyword>
<protein>
    <recommendedName>
        <fullName evidence="7">Expansin-like EG45 domain-containing protein</fullName>
    </recommendedName>
</protein>
<evidence type="ECO:0000256" key="2">
    <source>
        <dbReference type="SAM" id="MobiDB-lite"/>
    </source>
</evidence>
<dbReference type="EMBL" id="KZ613803">
    <property type="protein sequence ID" value="PMD59891.1"/>
    <property type="molecule type" value="Genomic_DNA"/>
</dbReference>
<dbReference type="InterPro" id="IPR007117">
    <property type="entry name" value="Expansin_CBD"/>
</dbReference>
<name>A0A2J6TA56_9HELO</name>
<dbReference type="Gene3D" id="2.60.40.760">
    <property type="entry name" value="Expansin, cellulose-binding-like domain"/>
    <property type="match status" value="1"/>
</dbReference>
<evidence type="ECO:0000259" key="3">
    <source>
        <dbReference type="PROSITE" id="PS50842"/>
    </source>
</evidence>
<dbReference type="GeneID" id="36580615"/>
<evidence type="ECO:0000259" key="4">
    <source>
        <dbReference type="PROSITE" id="PS50843"/>
    </source>
</evidence>
<dbReference type="Proteomes" id="UP000235371">
    <property type="component" value="Unassembled WGS sequence"/>
</dbReference>
<dbReference type="RefSeq" id="XP_024736795.1">
    <property type="nucleotide sequence ID" value="XM_024872535.1"/>
</dbReference>
<evidence type="ECO:0000313" key="6">
    <source>
        <dbReference type="Proteomes" id="UP000235371"/>
    </source>
</evidence>
<dbReference type="Gene3D" id="2.40.40.10">
    <property type="entry name" value="RlpA-like domain"/>
    <property type="match status" value="1"/>
</dbReference>
<dbReference type="STRING" id="1095630.A0A2J6TA56"/>
<evidence type="ECO:0008006" key="7">
    <source>
        <dbReference type="Google" id="ProtNLM"/>
    </source>
</evidence>